<evidence type="ECO:0000313" key="1">
    <source>
        <dbReference type="EMBL" id="NKE72277.1"/>
    </source>
</evidence>
<dbReference type="EMBL" id="VTOW01000003">
    <property type="protein sequence ID" value="NKE72277.1"/>
    <property type="molecule type" value="Genomic_DNA"/>
</dbReference>
<dbReference type="AlphaFoldDB" id="A0A7X6DS84"/>
<name>A0A7X6DS84_9BACT</name>
<organism evidence="1 2">
    <name type="scientific">Candidatus Manganitrophus noduliformans</name>
    <dbReference type="NCBI Taxonomy" id="2606439"/>
    <lineage>
        <taxon>Bacteria</taxon>
        <taxon>Pseudomonadati</taxon>
        <taxon>Nitrospirota</taxon>
        <taxon>Nitrospiria</taxon>
        <taxon>Candidatus Troglogloeales</taxon>
        <taxon>Candidatus Manganitrophaceae</taxon>
        <taxon>Candidatus Manganitrophus</taxon>
    </lineage>
</organism>
<dbReference type="Pfam" id="PF14076">
    <property type="entry name" value="DUF4258"/>
    <property type="match status" value="1"/>
</dbReference>
<dbReference type="RefSeq" id="WP_168061783.1">
    <property type="nucleotide sequence ID" value="NZ_VTOW01000003.1"/>
</dbReference>
<dbReference type="InterPro" id="IPR025354">
    <property type="entry name" value="DUF4258"/>
</dbReference>
<comment type="caution">
    <text evidence="1">The sequence shown here is derived from an EMBL/GenBank/DDBJ whole genome shotgun (WGS) entry which is preliminary data.</text>
</comment>
<sequence>MSETFNRILSLVERREVKISDHGYDELAADQIFVRDIIKGIAQAVVVEDYPDYLKGPCVLVLQKDRDDQPVHVVWGIPKNTSSPAVLVTAYRPDPSQWTDDFLRRKKQ</sequence>
<evidence type="ECO:0000313" key="2">
    <source>
        <dbReference type="Proteomes" id="UP000534783"/>
    </source>
</evidence>
<reference evidence="1 2" key="1">
    <citation type="journal article" date="2020" name="Nature">
        <title>Bacterial chemolithoautotrophy via manganese oxidation.</title>
        <authorList>
            <person name="Yu H."/>
            <person name="Leadbetter J.R."/>
        </authorList>
    </citation>
    <scope>NUCLEOTIDE SEQUENCE [LARGE SCALE GENOMIC DNA]</scope>
    <source>
        <strain evidence="1 2">Mn-1</strain>
    </source>
</reference>
<protein>
    <submittedName>
        <fullName evidence="1">DUF4258 domain-containing protein</fullName>
    </submittedName>
</protein>
<dbReference type="Proteomes" id="UP000534783">
    <property type="component" value="Unassembled WGS sequence"/>
</dbReference>
<accession>A0A7X6DS84</accession>
<proteinExistence type="predicted"/>
<keyword evidence="2" id="KW-1185">Reference proteome</keyword>
<gene>
    <name evidence="1" type="ORF">MNODULE_16125</name>
</gene>